<organism evidence="2 3">
    <name type="scientific">Riccia sorocarpa</name>
    <dbReference type="NCBI Taxonomy" id="122646"/>
    <lineage>
        <taxon>Eukaryota</taxon>
        <taxon>Viridiplantae</taxon>
        <taxon>Streptophyta</taxon>
        <taxon>Embryophyta</taxon>
        <taxon>Marchantiophyta</taxon>
        <taxon>Marchantiopsida</taxon>
        <taxon>Marchantiidae</taxon>
        <taxon>Marchantiales</taxon>
        <taxon>Ricciaceae</taxon>
        <taxon>Riccia</taxon>
    </lineage>
</organism>
<evidence type="ECO:0000313" key="2">
    <source>
        <dbReference type="EMBL" id="KAL3689106.1"/>
    </source>
</evidence>
<accession>A0ABD3HE52</accession>
<feature type="region of interest" description="Disordered" evidence="1">
    <location>
        <begin position="583"/>
        <end position="618"/>
    </location>
</feature>
<feature type="region of interest" description="Disordered" evidence="1">
    <location>
        <begin position="331"/>
        <end position="372"/>
    </location>
</feature>
<keyword evidence="3" id="KW-1185">Reference proteome</keyword>
<dbReference type="Proteomes" id="UP001633002">
    <property type="component" value="Unassembled WGS sequence"/>
</dbReference>
<feature type="compositionally biased region" description="Pro residues" evidence="1">
    <location>
        <begin position="333"/>
        <end position="347"/>
    </location>
</feature>
<proteinExistence type="predicted"/>
<feature type="region of interest" description="Disordered" evidence="1">
    <location>
        <begin position="690"/>
        <end position="715"/>
    </location>
</feature>
<feature type="region of interest" description="Disordered" evidence="1">
    <location>
        <begin position="634"/>
        <end position="678"/>
    </location>
</feature>
<feature type="compositionally biased region" description="Polar residues" evidence="1">
    <location>
        <begin position="664"/>
        <end position="678"/>
    </location>
</feature>
<name>A0ABD3HE52_9MARC</name>
<feature type="compositionally biased region" description="Basic and acidic residues" evidence="1">
    <location>
        <begin position="587"/>
        <end position="603"/>
    </location>
</feature>
<feature type="compositionally biased region" description="Polar residues" evidence="1">
    <location>
        <begin position="555"/>
        <end position="567"/>
    </location>
</feature>
<sequence>MNPPADQEEGFEGQVHPNQAAIDFHPEAGDIIVRRILGHADLEKNYHPTNIILATSCIVELYKDTYYCYPERCPDQTKREAYYRMFFRNGDHIIRRGQFDREINYQFRDNEVIRVWVYWPGYQQHSSFVRLASRCMNMFPVRLYQPSVGPYRCRAQTVRFTEDEFDWSPGDLLLRFFEPGPPGVPNPGWERLIGLQMVDGDSDPDFLQADDLLLKFHGRPEPPAVPGDPPRMNTRLEVYSYVLTKGGRQYGDILDDPYDEMEETDRWMYLCGDSMLYDFNDLNSVMRLPTEGGVPQPADIMISLNEQFVEFDEDTGLGGYVKFYQHAATSVDPQPPRAPAVLPPPRIPQDGTGTSEAPAPNLPNPERDAGRLEPTWNHLPVPVPEAAHPIIIRFGHRTGINYGQGRDHPEWEEFGEGSILYEDHLSDDFRVFLGDCIIRRDLRHNVHPILTHGLLPCTNELGDLPVCPGDWLVRYGLIRDEHSLPPGVVQPHDTHVSGNRYHFGVELYVYVLDNNGIALWEFRGRDQVIFGNVDDRPATKRRRIQPDTCRLTGSHDGSSYTYDAPSSVTSRCRVVPVGFVPRGVTAADKDQQQGDQRNERNEDQSSASTSKHSDEKSRVGTAAILHDMQKLGLQDGASSSNQDSKKDHNLDKSKNNNESSTSSDPNNSQKIRTVTVQSSRERLITRLLMPSFTPDETGKYREDFRGNSDGTIDQV</sequence>
<gene>
    <name evidence="2" type="ORF">R1sor_015415</name>
</gene>
<feature type="region of interest" description="Disordered" evidence="1">
    <location>
        <begin position="544"/>
        <end position="567"/>
    </location>
</feature>
<evidence type="ECO:0000256" key="1">
    <source>
        <dbReference type="SAM" id="MobiDB-lite"/>
    </source>
</evidence>
<feature type="compositionally biased region" description="Basic and acidic residues" evidence="1">
    <location>
        <begin position="696"/>
        <end position="706"/>
    </location>
</feature>
<protein>
    <submittedName>
        <fullName evidence="2">Uncharacterized protein</fullName>
    </submittedName>
</protein>
<dbReference type="AlphaFoldDB" id="A0ABD3HE52"/>
<evidence type="ECO:0000313" key="3">
    <source>
        <dbReference type="Proteomes" id="UP001633002"/>
    </source>
</evidence>
<dbReference type="EMBL" id="JBJQOH010000004">
    <property type="protein sequence ID" value="KAL3689106.1"/>
    <property type="molecule type" value="Genomic_DNA"/>
</dbReference>
<feature type="compositionally biased region" description="Basic and acidic residues" evidence="1">
    <location>
        <begin position="643"/>
        <end position="655"/>
    </location>
</feature>
<comment type="caution">
    <text evidence="2">The sequence shown here is derived from an EMBL/GenBank/DDBJ whole genome shotgun (WGS) entry which is preliminary data.</text>
</comment>
<reference evidence="2 3" key="1">
    <citation type="submission" date="2024-09" db="EMBL/GenBank/DDBJ databases">
        <title>Chromosome-scale assembly of Riccia sorocarpa.</title>
        <authorList>
            <person name="Paukszto L."/>
        </authorList>
    </citation>
    <scope>NUCLEOTIDE SEQUENCE [LARGE SCALE GENOMIC DNA]</scope>
    <source>
        <strain evidence="2">LP-2024</strain>
        <tissue evidence="2">Aerial parts of the thallus</tissue>
    </source>
</reference>